<accession>A0AAJ1EYL2</accession>
<feature type="domain" description="VOC" evidence="1">
    <location>
        <begin position="140"/>
        <end position="255"/>
    </location>
</feature>
<reference evidence="2 3" key="1">
    <citation type="submission" date="2022-02" db="EMBL/GenBank/DDBJ databases">
        <title>The genome sequence of Shewanella sp. 3B26.</title>
        <authorList>
            <person name="Du J."/>
        </authorList>
    </citation>
    <scope>NUCLEOTIDE SEQUENCE [LARGE SCALE GENOMIC DNA]</scope>
    <source>
        <strain evidence="2 3">3B26</strain>
    </source>
</reference>
<feature type="domain" description="VOC" evidence="1">
    <location>
        <begin position="10"/>
        <end position="126"/>
    </location>
</feature>
<dbReference type="InterPro" id="IPR004360">
    <property type="entry name" value="Glyas_Fos-R_dOase_dom"/>
</dbReference>
<dbReference type="InterPro" id="IPR052164">
    <property type="entry name" value="Anthracycline_SecMetBiosynth"/>
</dbReference>
<dbReference type="Gene3D" id="3.10.180.10">
    <property type="entry name" value="2,3-Dihydroxybiphenyl 1,2-Dioxygenase, domain 1"/>
    <property type="match status" value="2"/>
</dbReference>
<dbReference type="PROSITE" id="PS51819">
    <property type="entry name" value="VOC"/>
    <property type="match status" value="2"/>
</dbReference>
<protein>
    <submittedName>
        <fullName evidence="2">VOC family protein</fullName>
    </submittedName>
</protein>
<evidence type="ECO:0000313" key="3">
    <source>
        <dbReference type="Proteomes" id="UP001297581"/>
    </source>
</evidence>
<evidence type="ECO:0000313" key="2">
    <source>
        <dbReference type="EMBL" id="MCH4295189.1"/>
    </source>
</evidence>
<dbReference type="SUPFAM" id="SSF54593">
    <property type="entry name" value="Glyoxalase/Bleomycin resistance protein/Dihydroxybiphenyl dioxygenase"/>
    <property type="match status" value="2"/>
</dbReference>
<organism evidence="2 3">
    <name type="scientific">Shewanella zhuhaiensis</name>
    <dbReference type="NCBI Taxonomy" id="2919576"/>
    <lineage>
        <taxon>Bacteria</taxon>
        <taxon>Pseudomonadati</taxon>
        <taxon>Pseudomonadota</taxon>
        <taxon>Gammaproteobacteria</taxon>
        <taxon>Alteromonadales</taxon>
        <taxon>Shewanellaceae</taxon>
        <taxon>Shewanella</taxon>
    </lineage>
</organism>
<dbReference type="AlphaFoldDB" id="A0AAJ1EYL2"/>
<gene>
    <name evidence="2" type="ORF">MJ923_12840</name>
</gene>
<dbReference type="RefSeq" id="WP_240591437.1">
    <property type="nucleotide sequence ID" value="NZ_JAKUDL010000004.1"/>
</dbReference>
<name>A0AAJ1EYL2_9GAMM</name>
<dbReference type="Pfam" id="PF00903">
    <property type="entry name" value="Glyoxalase"/>
    <property type="match status" value="2"/>
</dbReference>
<dbReference type="Proteomes" id="UP001297581">
    <property type="component" value="Unassembled WGS sequence"/>
</dbReference>
<dbReference type="PANTHER" id="PTHR33993">
    <property type="entry name" value="GLYOXALASE-RELATED"/>
    <property type="match status" value="1"/>
</dbReference>
<evidence type="ECO:0000259" key="1">
    <source>
        <dbReference type="PROSITE" id="PS51819"/>
    </source>
</evidence>
<dbReference type="InterPro" id="IPR037523">
    <property type="entry name" value="VOC_core"/>
</dbReference>
<dbReference type="EMBL" id="JAKUDL010000004">
    <property type="protein sequence ID" value="MCH4295189.1"/>
    <property type="molecule type" value="Genomic_DNA"/>
</dbReference>
<proteinExistence type="predicted"/>
<comment type="caution">
    <text evidence="2">The sequence shown here is derived from an EMBL/GenBank/DDBJ whole genome shotgun (WGS) entry which is preliminary data.</text>
</comment>
<dbReference type="CDD" id="cd07247">
    <property type="entry name" value="SgaA_N_like"/>
    <property type="match status" value="2"/>
</dbReference>
<dbReference type="InterPro" id="IPR029068">
    <property type="entry name" value="Glyas_Bleomycin-R_OHBP_Dase"/>
</dbReference>
<keyword evidence="3" id="KW-1185">Reference proteome</keyword>
<dbReference type="PANTHER" id="PTHR33993:SF14">
    <property type="entry name" value="GB|AAF24581.1"/>
    <property type="match status" value="1"/>
</dbReference>
<sequence length="258" mass="28595">MRVTEYIPGQPCWSELATHDWQGAKRFYHALFGWDMADMALPGSAFSMFTLDGDDLGAIYQVPDVAVDNLKTQWGIYFATDNVDTTIARVLEAGGTLVMGPHDIGHAGRMAQLADPEGARFAVWECKLHIGAKRRHEPGALCWVELASRNPARAHQFYCEVFGWDCRESSNSEMRYCEWLVSGEAHGGMLEMTAEWGEMPPHWMLYFQVLDCDEHAARVEALGGRVCVPPTDIPGVGRFAVLNDPDGGIFSVIALRGS</sequence>